<dbReference type="AlphaFoldDB" id="A0A1G2LCA7"/>
<evidence type="ECO:0000313" key="3">
    <source>
        <dbReference type="EMBL" id="OHA09273.1"/>
    </source>
</evidence>
<dbReference type="Gene3D" id="3.30.2290.10">
    <property type="entry name" value="PmbA/TldD superfamily"/>
    <property type="match status" value="1"/>
</dbReference>
<comment type="similarity">
    <text evidence="1">Belongs to the peptidase U62 family.</text>
</comment>
<dbReference type="PANTHER" id="PTHR30624">
    <property type="entry name" value="UNCHARACTERIZED PROTEIN TLDD AND PMBA"/>
    <property type="match status" value="1"/>
</dbReference>
<sequence>MVKLPRHWISIEDLDRVKPDLALIVAREKKRPGARHVDVRLELSEGFNIATEDATLKGYQKDFSLCYGIRAIAGPKNASANGFVGGSIGASDFSNIPRILADAIAVARDRATANAKRKLAAKRAFPRLAASILPEVTLARIPVITDTVREPYEIDPRTVAKTEAEEYLLDVAGDVRKRFREIKNSFIEAFSFLDRRIFASSEGGLIDETHAASGATVFFTAQSGSKPPADLYHHVGNQIGWEALIRGKNTYGKTLGGFAAMIADEAVRLAKARPAPTMEKPVVVVTDPDFNGLLAHEIIGHPSELDRAMKWETGYAGRSWFLRSFRENQVGKQVGSPLLSAFSDPTMTGAYGHYLYDDEGTPASRVYHIRKGIYKEFMNSRETAAIWGSVPNGHYKANSASAIPLIRMSVSAIEGGDSDPGRIIKDVERGYYVVGHRIPSISESREHFRLASRLLYEIRDGKIGELFRDGSITGHSKDYFMSIDAVGNDFQIFPIPNCGKGQPMQTKMVGNGGPTMRG</sequence>
<evidence type="ECO:0000256" key="1">
    <source>
        <dbReference type="ARBA" id="ARBA00005836"/>
    </source>
</evidence>
<dbReference type="Proteomes" id="UP000178977">
    <property type="component" value="Unassembled WGS sequence"/>
</dbReference>
<comment type="caution">
    <text evidence="3">The sequence shown here is derived from an EMBL/GenBank/DDBJ whole genome shotgun (WGS) entry which is preliminary data.</text>
</comment>
<dbReference type="InterPro" id="IPR045569">
    <property type="entry name" value="Metalloprtase-TldD/E_C"/>
</dbReference>
<evidence type="ECO:0000259" key="2">
    <source>
        <dbReference type="Pfam" id="PF19289"/>
    </source>
</evidence>
<proteinExistence type="inferred from homology"/>
<dbReference type="PANTHER" id="PTHR30624:SF0">
    <property type="entry name" value="METALLOPROTEASE SLR0863"/>
    <property type="match status" value="1"/>
</dbReference>
<dbReference type="Pfam" id="PF19289">
    <property type="entry name" value="PmbA_TldD_3rd"/>
    <property type="match status" value="1"/>
</dbReference>
<dbReference type="InterPro" id="IPR051463">
    <property type="entry name" value="Peptidase_U62_metallo"/>
</dbReference>
<accession>A0A1G2LCA7</accession>
<dbReference type="GO" id="GO:0008237">
    <property type="term" value="F:metallopeptidase activity"/>
    <property type="evidence" value="ECO:0007669"/>
    <property type="project" value="InterPro"/>
</dbReference>
<gene>
    <name evidence="3" type="ORF">A3A44_03540</name>
</gene>
<feature type="non-terminal residue" evidence="3">
    <location>
        <position position="518"/>
    </location>
</feature>
<dbReference type="InterPro" id="IPR036059">
    <property type="entry name" value="TldD/PmbA_sf"/>
</dbReference>
<dbReference type="InterPro" id="IPR035068">
    <property type="entry name" value="TldD/PmbA_N"/>
</dbReference>
<dbReference type="SUPFAM" id="SSF111283">
    <property type="entry name" value="Putative modulator of DNA gyrase, PmbA/TldD"/>
    <property type="match status" value="1"/>
</dbReference>
<evidence type="ECO:0000313" key="4">
    <source>
        <dbReference type="Proteomes" id="UP000178977"/>
    </source>
</evidence>
<dbReference type="GO" id="GO:0005829">
    <property type="term" value="C:cytosol"/>
    <property type="evidence" value="ECO:0007669"/>
    <property type="project" value="TreeGrafter"/>
</dbReference>
<reference evidence="3 4" key="1">
    <citation type="journal article" date="2016" name="Nat. Commun.">
        <title>Thousands of microbial genomes shed light on interconnected biogeochemical processes in an aquifer system.</title>
        <authorList>
            <person name="Anantharaman K."/>
            <person name="Brown C.T."/>
            <person name="Hug L.A."/>
            <person name="Sharon I."/>
            <person name="Castelle C.J."/>
            <person name="Probst A.J."/>
            <person name="Thomas B.C."/>
            <person name="Singh A."/>
            <person name="Wilkins M.J."/>
            <person name="Karaoz U."/>
            <person name="Brodie E.L."/>
            <person name="Williams K.H."/>
            <person name="Hubbard S.S."/>
            <person name="Banfield J.F."/>
        </authorList>
    </citation>
    <scope>NUCLEOTIDE SEQUENCE [LARGE SCALE GENOMIC DNA]</scope>
</reference>
<dbReference type="EMBL" id="MHQT01000028">
    <property type="protein sequence ID" value="OHA09273.1"/>
    <property type="molecule type" value="Genomic_DNA"/>
</dbReference>
<name>A0A1G2LCA7_9BACT</name>
<dbReference type="GO" id="GO:0006508">
    <property type="term" value="P:proteolysis"/>
    <property type="evidence" value="ECO:0007669"/>
    <property type="project" value="InterPro"/>
</dbReference>
<protein>
    <recommendedName>
        <fullName evidence="2">Metalloprotease TldD/E C-terminal domain-containing protein</fullName>
    </recommendedName>
</protein>
<feature type="domain" description="Metalloprotease TldD/E C-terminal" evidence="2">
    <location>
        <begin position="282"/>
        <end position="508"/>
    </location>
</feature>
<organism evidence="3 4">
    <name type="scientific">Candidatus Sungbacteria bacterium RIFCSPLOWO2_01_FULL_60_25</name>
    <dbReference type="NCBI Taxonomy" id="1802281"/>
    <lineage>
        <taxon>Bacteria</taxon>
        <taxon>Candidatus Sungiibacteriota</taxon>
    </lineage>
</organism>